<evidence type="ECO:0000313" key="4">
    <source>
        <dbReference type="Proteomes" id="UP000821866"/>
    </source>
</evidence>
<accession>A0A9J6DU09</accession>
<evidence type="ECO:0000313" key="3">
    <source>
        <dbReference type="EMBL" id="KAH8025603.1"/>
    </source>
</evidence>
<feature type="compositionally biased region" description="Basic and acidic residues" evidence="1">
    <location>
        <begin position="213"/>
        <end position="224"/>
    </location>
</feature>
<reference evidence="3" key="1">
    <citation type="journal article" date="2020" name="Cell">
        <title>Large-Scale Comparative Analyses of Tick Genomes Elucidate Their Genetic Diversity and Vector Capacities.</title>
        <authorList>
            <consortium name="Tick Genome and Microbiome Consortium (TIGMIC)"/>
            <person name="Jia N."/>
            <person name="Wang J."/>
            <person name="Shi W."/>
            <person name="Du L."/>
            <person name="Sun Y."/>
            <person name="Zhan W."/>
            <person name="Jiang J.F."/>
            <person name="Wang Q."/>
            <person name="Zhang B."/>
            <person name="Ji P."/>
            <person name="Bell-Sakyi L."/>
            <person name="Cui X.M."/>
            <person name="Yuan T.T."/>
            <person name="Jiang B.G."/>
            <person name="Yang W.F."/>
            <person name="Lam T.T."/>
            <person name="Chang Q.C."/>
            <person name="Ding S.J."/>
            <person name="Wang X.J."/>
            <person name="Zhu J.G."/>
            <person name="Ruan X.D."/>
            <person name="Zhao L."/>
            <person name="Wei J.T."/>
            <person name="Ye R.Z."/>
            <person name="Que T.C."/>
            <person name="Du C.H."/>
            <person name="Zhou Y.H."/>
            <person name="Cheng J.X."/>
            <person name="Dai P.F."/>
            <person name="Guo W.B."/>
            <person name="Han X.H."/>
            <person name="Huang E.J."/>
            <person name="Li L.F."/>
            <person name="Wei W."/>
            <person name="Gao Y.C."/>
            <person name="Liu J.Z."/>
            <person name="Shao H.Z."/>
            <person name="Wang X."/>
            <person name="Wang C.C."/>
            <person name="Yang T.C."/>
            <person name="Huo Q.B."/>
            <person name="Li W."/>
            <person name="Chen H.Y."/>
            <person name="Chen S.E."/>
            <person name="Zhou L.G."/>
            <person name="Ni X.B."/>
            <person name="Tian J.H."/>
            <person name="Sheng Y."/>
            <person name="Liu T."/>
            <person name="Pan Y.S."/>
            <person name="Xia L.Y."/>
            <person name="Li J."/>
            <person name="Zhao F."/>
            <person name="Cao W.C."/>
        </authorList>
    </citation>
    <scope>NUCLEOTIDE SEQUENCE</scope>
    <source>
        <strain evidence="3">Rmic-2018</strain>
    </source>
</reference>
<organism evidence="3 4">
    <name type="scientific">Rhipicephalus microplus</name>
    <name type="common">Cattle tick</name>
    <name type="synonym">Boophilus microplus</name>
    <dbReference type="NCBI Taxonomy" id="6941"/>
    <lineage>
        <taxon>Eukaryota</taxon>
        <taxon>Metazoa</taxon>
        <taxon>Ecdysozoa</taxon>
        <taxon>Arthropoda</taxon>
        <taxon>Chelicerata</taxon>
        <taxon>Arachnida</taxon>
        <taxon>Acari</taxon>
        <taxon>Parasitiformes</taxon>
        <taxon>Ixodida</taxon>
        <taxon>Ixodoidea</taxon>
        <taxon>Ixodidae</taxon>
        <taxon>Rhipicephalinae</taxon>
        <taxon>Rhipicephalus</taxon>
        <taxon>Boophilus</taxon>
    </lineage>
</organism>
<dbReference type="Proteomes" id="UP000821866">
    <property type="component" value="Unassembled WGS sequence"/>
</dbReference>
<dbReference type="EMBL" id="JABSTU010000007">
    <property type="protein sequence ID" value="KAH8025603.1"/>
    <property type="molecule type" value="Genomic_DNA"/>
</dbReference>
<gene>
    <name evidence="3" type="ORF">HPB51_010370</name>
</gene>
<reference evidence="3" key="2">
    <citation type="submission" date="2021-09" db="EMBL/GenBank/DDBJ databases">
        <authorList>
            <person name="Jia N."/>
            <person name="Wang J."/>
            <person name="Shi W."/>
            <person name="Du L."/>
            <person name="Sun Y."/>
            <person name="Zhan W."/>
            <person name="Jiang J."/>
            <person name="Wang Q."/>
            <person name="Zhang B."/>
            <person name="Ji P."/>
            <person name="Sakyi L.B."/>
            <person name="Cui X."/>
            <person name="Yuan T."/>
            <person name="Jiang B."/>
            <person name="Yang W."/>
            <person name="Lam T.T.-Y."/>
            <person name="Chang Q."/>
            <person name="Ding S."/>
            <person name="Wang X."/>
            <person name="Zhu J."/>
            <person name="Ruan X."/>
            <person name="Zhao L."/>
            <person name="Wei J."/>
            <person name="Que T."/>
            <person name="Du C."/>
            <person name="Cheng J."/>
            <person name="Dai P."/>
            <person name="Han X."/>
            <person name="Huang E."/>
            <person name="Gao Y."/>
            <person name="Liu J."/>
            <person name="Shao H."/>
            <person name="Ye R."/>
            <person name="Li L."/>
            <person name="Wei W."/>
            <person name="Wang X."/>
            <person name="Wang C."/>
            <person name="Huo Q."/>
            <person name="Li W."/>
            <person name="Guo W."/>
            <person name="Chen H."/>
            <person name="Chen S."/>
            <person name="Zhou L."/>
            <person name="Zhou L."/>
            <person name="Ni X."/>
            <person name="Tian J."/>
            <person name="Zhou Y."/>
            <person name="Sheng Y."/>
            <person name="Liu T."/>
            <person name="Pan Y."/>
            <person name="Xia L."/>
            <person name="Li J."/>
            <person name="Zhao F."/>
            <person name="Cao W."/>
        </authorList>
    </citation>
    <scope>NUCLEOTIDE SEQUENCE</scope>
    <source>
        <strain evidence="3">Rmic-2018</strain>
        <tissue evidence="3">Larvae</tissue>
    </source>
</reference>
<dbReference type="VEuPathDB" id="VectorBase:LOC119161935"/>
<comment type="caution">
    <text evidence="3">The sequence shown here is derived from an EMBL/GenBank/DDBJ whole genome shotgun (WGS) entry which is preliminary data.</text>
</comment>
<name>A0A9J6DU09_RHIMP</name>
<sequence>MSPLQNRIAATYRKRRKRALHHCHRAGGQSCAGVGNIKCQPLVRVCSRLRVESVKCACRRRRGVREEARGIKPGLIFFPRVHHAYSSANQPEAAMPPNVVQSVDECLKLWKRLRDRYTRELKAIEATKKSGSGYVSRRAWEFTESMAFYKHCGRQRKMTCSLEPASYGDDGEAGESIFATMENTPPSPSGVESPMDSPQELSMPATPPPLAKRPPETGKQEAAPKHKKGKNNDNFEEQLLCKLDSKMAENEAFWNIRWPQLKARTH</sequence>
<feature type="region of interest" description="Disordered" evidence="1">
    <location>
        <begin position="181"/>
        <end position="234"/>
    </location>
</feature>
<protein>
    <recommendedName>
        <fullName evidence="2">MADF domain-containing protein</fullName>
    </recommendedName>
</protein>
<dbReference type="AlphaFoldDB" id="A0A9J6DU09"/>
<dbReference type="Pfam" id="PF10545">
    <property type="entry name" value="MADF_DNA_bdg"/>
    <property type="match status" value="1"/>
</dbReference>
<evidence type="ECO:0000259" key="2">
    <source>
        <dbReference type="Pfam" id="PF10545"/>
    </source>
</evidence>
<dbReference type="InterPro" id="IPR006578">
    <property type="entry name" value="MADF-dom"/>
</dbReference>
<keyword evidence="4" id="KW-1185">Reference proteome</keyword>
<proteinExistence type="predicted"/>
<evidence type="ECO:0000256" key="1">
    <source>
        <dbReference type="SAM" id="MobiDB-lite"/>
    </source>
</evidence>
<feature type="domain" description="MADF" evidence="2">
    <location>
        <begin position="100"/>
        <end position="148"/>
    </location>
</feature>